<reference evidence="1 2" key="1">
    <citation type="submission" date="2019-07" db="EMBL/GenBank/DDBJ databases">
        <authorList>
            <person name="Huq M.A."/>
        </authorList>
    </citation>
    <scope>NUCLEOTIDE SEQUENCE [LARGE SCALE GENOMIC DNA]</scope>
    <source>
        <strain evidence="1 2">MAH-19</strain>
    </source>
</reference>
<dbReference type="RefSeq" id="WP_144249919.1">
    <property type="nucleotide sequence ID" value="NZ_VLPK01000004.1"/>
</dbReference>
<gene>
    <name evidence="1" type="ORF">FO440_19185</name>
</gene>
<sequence>MGVTRLKRKDRRNKTFSRLEVQFLKNATNIEPGSRSAESPKSQVTLNNIVLAKAAAANN</sequence>
<organism evidence="1 2">
    <name type="scientific">Mucilaginibacter corticis</name>
    <dbReference type="NCBI Taxonomy" id="2597670"/>
    <lineage>
        <taxon>Bacteria</taxon>
        <taxon>Pseudomonadati</taxon>
        <taxon>Bacteroidota</taxon>
        <taxon>Sphingobacteriia</taxon>
        <taxon>Sphingobacteriales</taxon>
        <taxon>Sphingobacteriaceae</taxon>
        <taxon>Mucilaginibacter</taxon>
    </lineage>
</organism>
<keyword evidence="2" id="KW-1185">Reference proteome</keyword>
<accession>A0A556MFF4</accession>
<protein>
    <submittedName>
        <fullName evidence="1">Spore protein</fullName>
    </submittedName>
</protein>
<name>A0A556MFF4_9SPHI</name>
<proteinExistence type="predicted"/>
<dbReference type="AlphaFoldDB" id="A0A556MFF4"/>
<dbReference type="Proteomes" id="UP000318733">
    <property type="component" value="Unassembled WGS sequence"/>
</dbReference>
<evidence type="ECO:0000313" key="2">
    <source>
        <dbReference type="Proteomes" id="UP000318733"/>
    </source>
</evidence>
<dbReference type="EMBL" id="VLPK01000004">
    <property type="protein sequence ID" value="TSJ38637.1"/>
    <property type="molecule type" value="Genomic_DNA"/>
</dbReference>
<dbReference type="OrthoDB" id="773117at2"/>
<evidence type="ECO:0000313" key="1">
    <source>
        <dbReference type="EMBL" id="TSJ38637.1"/>
    </source>
</evidence>
<comment type="caution">
    <text evidence="1">The sequence shown here is derived from an EMBL/GenBank/DDBJ whole genome shotgun (WGS) entry which is preliminary data.</text>
</comment>